<evidence type="ECO:0000313" key="1">
    <source>
        <dbReference type="EMBL" id="MBB4944687.1"/>
    </source>
</evidence>
<keyword evidence="2" id="KW-1185">Reference proteome</keyword>
<dbReference type="RefSeq" id="WP_184910804.1">
    <property type="nucleotide sequence ID" value="NZ_JACHJR010000001.1"/>
</dbReference>
<dbReference type="EMBL" id="JACHJR010000001">
    <property type="protein sequence ID" value="MBB4944687.1"/>
    <property type="molecule type" value="Genomic_DNA"/>
</dbReference>
<proteinExistence type="predicted"/>
<sequence length="261" mass="28545">MPPTSREARLRRLAERLGTQHRVSVEPLFDPARQSWTLRWYDGPAVADVRSALTQDGPENAAVLARRDLTTRALALAAIRETRAGALHRWVGNWGQRYHLEQMIGDRPYPERTADHREERMLTRLLAAATLGSSAAPDENRAFELIARDGIAWLLPSHRLAEPNRADEPSDGPADGPAEGLALTPIEFLTSRYATAEHRSAWETALTPMPTAAAVAAVRADPDAPPEAARAALALLPTLRAALTDELDRAESALARVAAER</sequence>
<gene>
    <name evidence="1" type="ORF">F4556_000222</name>
</gene>
<accession>A0A7W7S6M7</accession>
<organism evidence="1 2">
    <name type="scientific">Kitasatospora gansuensis</name>
    <dbReference type="NCBI Taxonomy" id="258050"/>
    <lineage>
        <taxon>Bacteria</taxon>
        <taxon>Bacillati</taxon>
        <taxon>Actinomycetota</taxon>
        <taxon>Actinomycetes</taxon>
        <taxon>Kitasatosporales</taxon>
        <taxon>Streptomycetaceae</taxon>
        <taxon>Kitasatospora</taxon>
    </lineage>
</organism>
<evidence type="ECO:0000313" key="2">
    <source>
        <dbReference type="Proteomes" id="UP000573327"/>
    </source>
</evidence>
<dbReference type="AlphaFoldDB" id="A0A7W7S6M7"/>
<name>A0A7W7S6M7_9ACTN</name>
<protein>
    <submittedName>
        <fullName evidence="1">Uncharacterized protein</fullName>
    </submittedName>
</protein>
<dbReference type="Proteomes" id="UP000573327">
    <property type="component" value="Unassembled WGS sequence"/>
</dbReference>
<comment type="caution">
    <text evidence="1">The sequence shown here is derived from an EMBL/GenBank/DDBJ whole genome shotgun (WGS) entry which is preliminary data.</text>
</comment>
<reference evidence="1 2" key="1">
    <citation type="submission" date="2020-08" db="EMBL/GenBank/DDBJ databases">
        <title>Sequencing the genomes of 1000 actinobacteria strains.</title>
        <authorList>
            <person name="Klenk H.-P."/>
        </authorList>
    </citation>
    <scope>NUCLEOTIDE SEQUENCE [LARGE SCALE GENOMIC DNA]</scope>
    <source>
        <strain evidence="1 2">DSM 44786</strain>
    </source>
</reference>